<evidence type="ECO:0000313" key="1">
    <source>
        <dbReference type="EMBL" id="WVT04608.1"/>
    </source>
</evidence>
<dbReference type="EMBL" id="CP133148">
    <property type="protein sequence ID" value="WVT04608.1"/>
    <property type="molecule type" value="Genomic_DNA"/>
</dbReference>
<protein>
    <submittedName>
        <fullName evidence="1">Uncharacterized protein</fullName>
    </submittedName>
</protein>
<dbReference type="Proteomes" id="UP001432360">
    <property type="component" value="Chromosome"/>
</dbReference>
<dbReference type="Pfam" id="PF23148">
    <property type="entry name" value="Gp77"/>
    <property type="match status" value="1"/>
</dbReference>
<reference evidence="1" key="1">
    <citation type="submission" date="2023-08" db="EMBL/GenBank/DDBJ databases">
        <title>Complete genome sequence of Sinorhizobium chiapanecum ITTG S70 isolated from Acaciella angustissima nodules in Chiapas-Mexico.</title>
        <authorList>
            <person name="Rincon-Rosales R."/>
            <person name="Rogel M.A."/>
            <person name="Rincon-Medina C.I."/>
            <person name="Guerrero G."/>
            <person name="Manzano-Gomez L.A."/>
            <person name="Lopez-Lopez A."/>
            <person name="Rincon Molina F.A."/>
            <person name="Martinez-Romero E."/>
        </authorList>
    </citation>
    <scope>NUCLEOTIDE SEQUENCE</scope>
    <source>
        <strain evidence="1">ITTG S70</strain>
    </source>
</reference>
<dbReference type="InterPro" id="IPR056928">
    <property type="entry name" value="Gp77-like"/>
</dbReference>
<sequence>MTDVMQKAPADVLDFDIDFTRWLKDSDRIINATSTIEGGTAVVDRTDFGDSLARVWLSGGADGETSLVTTIATTEQGRTKEFCFNLKIRECH</sequence>
<keyword evidence="2" id="KW-1185">Reference proteome</keyword>
<gene>
    <name evidence="1" type="ORF">RB548_04140</name>
</gene>
<proteinExistence type="predicted"/>
<evidence type="ECO:0000313" key="2">
    <source>
        <dbReference type="Proteomes" id="UP001432360"/>
    </source>
</evidence>
<accession>A0ABZ2BB11</accession>
<dbReference type="RefSeq" id="WP_331373769.1">
    <property type="nucleotide sequence ID" value="NZ_CP133148.1"/>
</dbReference>
<organism evidence="1 2">
    <name type="scientific">Sinorhizobium chiapasense</name>
    <dbReference type="NCBI Taxonomy" id="501572"/>
    <lineage>
        <taxon>Bacteria</taxon>
        <taxon>Pseudomonadati</taxon>
        <taxon>Pseudomonadota</taxon>
        <taxon>Alphaproteobacteria</taxon>
        <taxon>Hyphomicrobiales</taxon>
        <taxon>Rhizobiaceae</taxon>
        <taxon>Sinorhizobium/Ensifer group</taxon>
        <taxon>Sinorhizobium</taxon>
    </lineage>
</organism>
<name>A0ABZ2BB11_9HYPH</name>